<evidence type="ECO:0008006" key="3">
    <source>
        <dbReference type="Google" id="ProtNLM"/>
    </source>
</evidence>
<comment type="caution">
    <text evidence="1">The sequence shown here is derived from an EMBL/GenBank/DDBJ whole genome shotgun (WGS) entry which is preliminary data.</text>
</comment>
<dbReference type="Gene3D" id="3.20.20.80">
    <property type="entry name" value="Glycosidases"/>
    <property type="match status" value="1"/>
</dbReference>
<dbReference type="RefSeq" id="WP_192008386.1">
    <property type="nucleotide sequence ID" value="NZ_JACYTQ010000001.1"/>
</dbReference>
<gene>
    <name evidence="1" type="ORF">IFO69_03665</name>
</gene>
<keyword evidence="2" id="KW-1185">Reference proteome</keyword>
<organism evidence="1 2">
    <name type="scientific">Echinicola arenosa</name>
    <dbReference type="NCBI Taxonomy" id="2774144"/>
    <lineage>
        <taxon>Bacteria</taxon>
        <taxon>Pseudomonadati</taxon>
        <taxon>Bacteroidota</taxon>
        <taxon>Cytophagia</taxon>
        <taxon>Cytophagales</taxon>
        <taxon>Cyclobacteriaceae</taxon>
        <taxon>Echinicola</taxon>
    </lineage>
</organism>
<dbReference type="InterPro" id="IPR052177">
    <property type="entry name" value="Divisome_Glycosyl_Hydrolase"/>
</dbReference>
<protein>
    <recommendedName>
        <fullName evidence="3">DUF4015 domain-containing protein</fullName>
    </recommendedName>
</protein>
<accession>A0ABR9AGF4</accession>
<dbReference type="EMBL" id="JACYTQ010000001">
    <property type="protein sequence ID" value="MBD8487841.1"/>
    <property type="molecule type" value="Genomic_DNA"/>
</dbReference>
<dbReference type="SUPFAM" id="SSF51445">
    <property type="entry name" value="(Trans)glycosidases"/>
    <property type="match status" value="1"/>
</dbReference>
<name>A0ABR9AGF4_9BACT</name>
<dbReference type="PANTHER" id="PTHR43405">
    <property type="entry name" value="GLYCOSYL HYDROLASE DIGH"/>
    <property type="match status" value="1"/>
</dbReference>
<evidence type="ECO:0000313" key="1">
    <source>
        <dbReference type="EMBL" id="MBD8487841.1"/>
    </source>
</evidence>
<sequence>MKKILLVLMTLGVAMSCSSPKEKTEAQAEATAPTKIPVHAWLGGYNDKPEAEIKEKFQEFKDHGIDALMYNGGHDLASYKKVGKIAKEVGLGFHAWIPTMVQRKTEEIDADWYAVNGLGESALEKPAYVPHYTFLCPSKDGTYNFLENMYSQVADVEEVDAIHLDYIRFPDVILARGLWDKYGLTMDREYPQFDYCYCDECTGDFKEKTGIDIKAAEDPSQVEEWKQFRYDLISSIVNRLSDMVHEHGKEINAAVFPGPSDAKKMVRQEWNTWKLDAVFPMNYNDFYLEGTDWIGSITKEEVDAVEGKFPVYSGLFICPNPEKKAEIADPEGHGLIPSEMGAAIRNSMASGAKGICLFTPGRMTPEHWVEFEKAIYKK</sequence>
<dbReference type="PROSITE" id="PS51257">
    <property type="entry name" value="PROKAR_LIPOPROTEIN"/>
    <property type="match status" value="1"/>
</dbReference>
<proteinExistence type="predicted"/>
<dbReference type="Proteomes" id="UP000647133">
    <property type="component" value="Unassembled WGS sequence"/>
</dbReference>
<evidence type="ECO:0000313" key="2">
    <source>
        <dbReference type="Proteomes" id="UP000647133"/>
    </source>
</evidence>
<dbReference type="PANTHER" id="PTHR43405:SF1">
    <property type="entry name" value="GLYCOSYL HYDROLASE DIGH"/>
    <property type="match status" value="1"/>
</dbReference>
<reference evidence="1 2" key="1">
    <citation type="submission" date="2020-09" db="EMBL/GenBank/DDBJ databases">
        <title>Echinicola sp. CAU 1574 isolated from sand of Sido Beach.</title>
        <authorList>
            <person name="Kim W."/>
        </authorList>
    </citation>
    <scope>NUCLEOTIDE SEQUENCE [LARGE SCALE GENOMIC DNA]</scope>
    <source>
        <strain evidence="1 2">CAU 1574</strain>
    </source>
</reference>
<dbReference type="InterPro" id="IPR017853">
    <property type="entry name" value="GH"/>
</dbReference>